<evidence type="ECO:0000313" key="1">
    <source>
        <dbReference type="EMBL" id="MCH1626112.1"/>
    </source>
</evidence>
<dbReference type="AlphaFoldDB" id="A0AAW5E7W9"/>
<dbReference type="EMBL" id="JAKTTI010000018">
    <property type="protein sequence ID" value="MCH1626112.1"/>
    <property type="molecule type" value="Genomic_DNA"/>
</dbReference>
<comment type="caution">
    <text evidence="1">The sequence shown here is derived from an EMBL/GenBank/DDBJ whole genome shotgun (WGS) entry which is preliminary data.</text>
</comment>
<sequence>MEERKFIVKSKVYCSLPTPSPMTIRRENDTKELLDFLEGLKRKRIFFWRR</sequence>
<accession>A0AAW5E7W9</accession>
<protein>
    <submittedName>
        <fullName evidence="1">Uncharacterized protein</fullName>
    </submittedName>
</protein>
<keyword evidence="2" id="KW-1185">Reference proteome</keyword>
<gene>
    <name evidence="1" type="ORF">MJG50_12295</name>
</gene>
<evidence type="ECO:0000313" key="2">
    <source>
        <dbReference type="Proteomes" id="UP001431131"/>
    </source>
</evidence>
<reference evidence="1" key="1">
    <citation type="submission" date="2022-02" db="EMBL/GenBank/DDBJ databases">
        <title>Fredinandcohnia quinoae sp. nov. isolated from Chenopodium quinoa seeds.</title>
        <authorList>
            <person name="Saati-Santamaria Z."/>
            <person name="Flores-Felix J.D."/>
            <person name="Igual J.M."/>
            <person name="Velazquez E."/>
            <person name="Garcia-Fraile P."/>
            <person name="Martinez-Molina E."/>
        </authorList>
    </citation>
    <scope>NUCLEOTIDE SEQUENCE</scope>
    <source>
        <strain evidence="1">SECRCQ15</strain>
    </source>
</reference>
<dbReference type="Proteomes" id="UP001431131">
    <property type="component" value="Unassembled WGS sequence"/>
</dbReference>
<organism evidence="1 2">
    <name type="scientific">Fredinandcohnia quinoae</name>
    <dbReference type="NCBI Taxonomy" id="2918902"/>
    <lineage>
        <taxon>Bacteria</taxon>
        <taxon>Bacillati</taxon>
        <taxon>Bacillota</taxon>
        <taxon>Bacilli</taxon>
        <taxon>Bacillales</taxon>
        <taxon>Bacillaceae</taxon>
        <taxon>Fredinandcohnia</taxon>
    </lineage>
</organism>
<name>A0AAW5E7W9_9BACI</name>
<proteinExistence type="predicted"/>